<evidence type="ECO:0000313" key="4">
    <source>
        <dbReference type="EMBL" id="ESO10988.1"/>
    </source>
</evidence>
<dbReference type="OrthoDB" id="6135363at2759"/>
<dbReference type="InterPro" id="IPR000315">
    <property type="entry name" value="Znf_B-box"/>
</dbReference>
<dbReference type="PANTHER" id="PTHR25462">
    <property type="entry name" value="BONUS, ISOFORM C-RELATED"/>
    <property type="match status" value="1"/>
</dbReference>
<dbReference type="eggNOG" id="KOG2177">
    <property type="taxonomic scope" value="Eukaryota"/>
</dbReference>
<feature type="coiled-coil region" evidence="2">
    <location>
        <begin position="145"/>
        <end position="172"/>
    </location>
</feature>
<dbReference type="PANTHER" id="PTHR25462:SF305">
    <property type="entry name" value="RING-TYPE DOMAIN-CONTAINING PROTEIN"/>
    <property type="match status" value="1"/>
</dbReference>
<feature type="domain" description="B box-type" evidence="3">
    <location>
        <begin position="55"/>
        <end position="96"/>
    </location>
</feature>
<dbReference type="GO" id="GO:0061630">
    <property type="term" value="F:ubiquitin protein ligase activity"/>
    <property type="evidence" value="ECO:0000318"/>
    <property type="project" value="GO_Central"/>
</dbReference>
<dbReference type="PROSITE" id="PS50119">
    <property type="entry name" value="ZF_BBOX"/>
    <property type="match status" value="2"/>
</dbReference>
<dbReference type="Proteomes" id="UP000015101">
    <property type="component" value="Unassembled WGS sequence"/>
</dbReference>
<keyword evidence="1" id="KW-0863">Zinc-finger</keyword>
<dbReference type="SUPFAM" id="SSF57845">
    <property type="entry name" value="B-box zinc-binding domain"/>
    <property type="match status" value="1"/>
</dbReference>
<dbReference type="GeneID" id="20211536"/>
<keyword evidence="1" id="KW-0479">Metal-binding</keyword>
<dbReference type="AlphaFoldDB" id="T1FRT9"/>
<accession>T1FRT9</accession>
<dbReference type="STRING" id="6412.T1FRT9"/>
<dbReference type="Pfam" id="PF00643">
    <property type="entry name" value="zf-B_box"/>
    <property type="match status" value="1"/>
</dbReference>
<keyword evidence="6" id="KW-1185">Reference proteome</keyword>
<dbReference type="KEGG" id="hro:HELRODRAFT_190260"/>
<proteinExistence type="predicted"/>
<dbReference type="GO" id="GO:0008270">
    <property type="term" value="F:zinc ion binding"/>
    <property type="evidence" value="ECO:0007669"/>
    <property type="project" value="UniProtKB-KW"/>
</dbReference>
<dbReference type="EMBL" id="AMQM01002796">
    <property type="status" value="NOT_ANNOTATED_CDS"/>
    <property type="molecule type" value="Genomic_DNA"/>
</dbReference>
<protein>
    <recommendedName>
        <fullName evidence="3">B box-type domain-containing protein</fullName>
    </recommendedName>
</protein>
<reference evidence="4 6" key="2">
    <citation type="journal article" date="2013" name="Nature">
        <title>Insights into bilaterian evolution from three spiralian genomes.</title>
        <authorList>
            <person name="Simakov O."/>
            <person name="Marletaz F."/>
            <person name="Cho S.J."/>
            <person name="Edsinger-Gonzales E."/>
            <person name="Havlak P."/>
            <person name="Hellsten U."/>
            <person name="Kuo D.H."/>
            <person name="Larsson T."/>
            <person name="Lv J."/>
            <person name="Arendt D."/>
            <person name="Savage R."/>
            <person name="Osoegawa K."/>
            <person name="de Jong P."/>
            <person name="Grimwood J."/>
            <person name="Chapman J.A."/>
            <person name="Shapiro H."/>
            <person name="Aerts A."/>
            <person name="Otillar R.P."/>
            <person name="Terry A.Y."/>
            <person name="Boore J.L."/>
            <person name="Grigoriev I.V."/>
            <person name="Lindberg D.R."/>
            <person name="Seaver E.C."/>
            <person name="Weisblat D.A."/>
            <person name="Putnam N.H."/>
            <person name="Rokhsar D.S."/>
        </authorList>
    </citation>
    <scope>NUCLEOTIDE SEQUENCE</scope>
</reference>
<keyword evidence="2" id="KW-0175">Coiled coil</keyword>
<reference evidence="6" key="1">
    <citation type="submission" date="2012-12" db="EMBL/GenBank/DDBJ databases">
        <authorList>
            <person name="Hellsten U."/>
            <person name="Grimwood J."/>
            <person name="Chapman J.A."/>
            <person name="Shapiro H."/>
            <person name="Aerts A."/>
            <person name="Otillar R.P."/>
            <person name="Terry A.Y."/>
            <person name="Boore J.L."/>
            <person name="Simakov O."/>
            <person name="Marletaz F."/>
            <person name="Cho S.-J."/>
            <person name="Edsinger-Gonzales E."/>
            <person name="Havlak P."/>
            <person name="Kuo D.-H."/>
            <person name="Larsson T."/>
            <person name="Lv J."/>
            <person name="Arendt D."/>
            <person name="Savage R."/>
            <person name="Osoegawa K."/>
            <person name="de Jong P."/>
            <person name="Lindberg D.R."/>
            <person name="Seaver E.C."/>
            <person name="Weisblat D.A."/>
            <person name="Putnam N.H."/>
            <person name="Grigoriev I.V."/>
            <person name="Rokhsar D.S."/>
        </authorList>
    </citation>
    <scope>NUCLEOTIDE SEQUENCE</scope>
</reference>
<gene>
    <name evidence="5" type="primary">20211536</name>
    <name evidence="4" type="ORF">HELRODRAFT_190260</name>
</gene>
<dbReference type="Gene3D" id="3.30.160.60">
    <property type="entry name" value="Classic Zinc Finger"/>
    <property type="match status" value="1"/>
</dbReference>
<dbReference type="CTD" id="20211536"/>
<sequence>MSPKGTISNCEKLTFGSVLPLKHWHSISCLNGCCSKSEDKSEEMKIGYYVACKNCDICGKNVGKKYCVVCQQLFCFHCLDFHNKINVAMLHEVVDFDTPRYTDALKKVRYKVCTSHGQDIDHHCASCEAFICSKCFIQKHQSHDILTIESKVEDYKETIESLIEQFQNALDKNIKNLEIFDKNEISLDKEESSIISQINANTDYVKNRLDKYSKILINRVTNLYTELKTERDNFYNSNVEKQESMKSNIKLLKKTLEELNVASVTEAQTYSTDAPNWEAFKSKCDSVDSILPDSIYSKKTLPETLLEATNVVYELISTVNI</sequence>
<dbReference type="InterPro" id="IPR047153">
    <property type="entry name" value="TRIM45/56/19-like"/>
</dbReference>
<evidence type="ECO:0000259" key="3">
    <source>
        <dbReference type="PROSITE" id="PS50119"/>
    </source>
</evidence>
<reference evidence="5" key="3">
    <citation type="submission" date="2015-06" db="UniProtKB">
        <authorList>
            <consortium name="EnsemblMetazoa"/>
        </authorList>
    </citation>
    <scope>IDENTIFICATION</scope>
</reference>
<feature type="domain" description="B box-type" evidence="3">
    <location>
        <begin position="108"/>
        <end position="148"/>
    </location>
</feature>
<evidence type="ECO:0000313" key="6">
    <source>
        <dbReference type="Proteomes" id="UP000015101"/>
    </source>
</evidence>
<dbReference type="RefSeq" id="XP_009011257.1">
    <property type="nucleotide sequence ID" value="XM_009013009.1"/>
</dbReference>
<dbReference type="HOGENOM" id="CLU_909942_0_0_1"/>
<evidence type="ECO:0000313" key="5">
    <source>
        <dbReference type="EnsemblMetazoa" id="HelroP190260"/>
    </source>
</evidence>
<dbReference type="EMBL" id="KB095858">
    <property type="protein sequence ID" value="ESO10988.1"/>
    <property type="molecule type" value="Genomic_DNA"/>
</dbReference>
<dbReference type="GO" id="GO:0005654">
    <property type="term" value="C:nucleoplasm"/>
    <property type="evidence" value="ECO:0000318"/>
    <property type="project" value="GO_Central"/>
</dbReference>
<organism evidence="5 6">
    <name type="scientific">Helobdella robusta</name>
    <name type="common">Californian leech</name>
    <dbReference type="NCBI Taxonomy" id="6412"/>
    <lineage>
        <taxon>Eukaryota</taxon>
        <taxon>Metazoa</taxon>
        <taxon>Spiralia</taxon>
        <taxon>Lophotrochozoa</taxon>
        <taxon>Annelida</taxon>
        <taxon>Clitellata</taxon>
        <taxon>Hirudinea</taxon>
        <taxon>Rhynchobdellida</taxon>
        <taxon>Glossiphoniidae</taxon>
        <taxon>Helobdella</taxon>
    </lineage>
</organism>
<keyword evidence="1" id="KW-0862">Zinc</keyword>
<dbReference type="OMA" id="SCEAFIC"/>
<dbReference type="InParanoid" id="T1FRT9"/>
<name>T1FRT9_HELRO</name>
<dbReference type="CDD" id="cd19757">
    <property type="entry name" value="Bbox1"/>
    <property type="match status" value="1"/>
</dbReference>
<evidence type="ECO:0000256" key="1">
    <source>
        <dbReference type="PROSITE-ProRule" id="PRU00024"/>
    </source>
</evidence>
<dbReference type="EnsemblMetazoa" id="HelroT190260">
    <property type="protein sequence ID" value="HelroP190260"/>
    <property type="gene ID" value="HelroG190260"/>
</dbReference>
<evidence type="ECO:0000256" key="2">
    <source>
        <dbReference type="SAM" id="Coils"/>
    </source>
</evidence>